<feature type="non-terminal residue" evidence="2">
    <location>
        <position position="152"/>
    </location>
</feature>
<name>X0UFN8_9ZZZZ</name>
<accession>X0UFN8</accession>
<evidence type="ECO:0000256" key="1">
    <source>
        <dbReference type="SAM" id="Phobius"/>
    </source>
</evidence>
<reference evidence="2" key="1">
    <citation type="journal article" date="2014" name="Front. Microbiol.">
        <title>High frequency of phylogenetically diverse reductive dehalogenase-homologous genes in deep subseafloor sedimentary metagenomes.</title>
        <authorList>
            <person name="Kawai M."/>
            <person name="Futagami T."/>
            <person name="Toyoda A."/>
            <person name="Takaki Y."/>
            <person name="Nishi S."/>
            <person name="Hori S."/>
            <person name="Arai W."/>
            <person name="Tsubouchi T."/>
            <person name="Morono Y."/>
            <person name="Uchiyama I."/>
            <person name="Ito T."/>
            <person name="Fujiyama A."/>
            <person name="Inagaki F."/>
            <person name="Takami H."/>
        </authorList>
    </citation>
    <scope>NUCLEOTIDE SEQUENCE</scope>
    <source>
        <strain evidence="2">Expedition CK06-06</strain>
    </source>
</reference>
<proteinExistence type="predicted"/>
<keyword evidence="1" id="KW-0812">Transmembrane</keyword>
<protein>
    <recommendedName>
        <fullName evidence="3">Glycine zipper domain-containing protein</fullName>
    </recommendedName>
</protein>
<gene>
    <name evidence="2" type="ORF">S01H1_20313</name>
</gene>
<evidence type="ECO:0008006" key="3">
    <source>
        <dbReference type="Google" id="ProtNLM"/>
    </source>
</evidence>
<sequence length="152" mass="16139">MGQTTGQTGGMIIGGIIGGIVGGFPGAMMGMAIGGQLGLWIDPPNAPPPPPLGDIGRNSYVRSAPVPICVGENKCYGGIVWVGAIISDWNNEGSRKNPEWEPEMEADFACIHCEGEVDSFTNLYWIDDKRAGVMEDEGYKMSTDRYPGSAAQ</sequence>
<dbReference type="EMBL" id="BARS01011094">
    <property type="protein sequence ID" value="GAF99222.1"/>
    <property type="molecule type" value="Genomic_DNA"/>
</dbReference>
<keyword evidence="1" id="KW-0472">Membrane</keyword>
<organism evidence="2">
    <name type="scientific">marine sediment metagenome</name>
    <dbReference type="NCBI Taxonomy" id="412755"/>
    <lineage>
        <taxon>unclassified sequences</taxon>
        <taxon>metagenomes</taxon>
        <taxon>ecological metagenomes</taxon>
    </lineage>
</organism>
<feature type="transmembrane region" description="Helical" evidence="1">
    <location>
        <begin position="12"/>
        <end position="41"/>
    </location>
</feature>
<comment type="caution">
    <text evidence="2">The sequence shown here is derived from an EMBL/GenBank/DDBJ whole genome shotgun (WGS) entry which is preliminary data.</text>
</comment>
<dbReference type="AlphaFoldDB" id="X0UFN8"/>
<evidence type="ECO:0000313" key="2">
    <source>
        <dbReference type="EMBL" id="GAF99222.1"/>
    </source>
</evidence>
<keyword evidence="1" id="KW-1133">Transmembrane helix</keyword>